<dbReference type="Gene3D" id="3.40.430.10">
    <property type="entry name" value="Dihydrofolate Reductase, subunit A"/>
    <property type="match status" value="1"/>
</dbReference>
<reference evidence="11 12" key="1">
    <citation type="journal article" date="2012" name="Appl. Environ. Microbiol.">
        <title>Draft genome sequence of a psychrotolerant sulfur-oxidizing bacterium, Sulfuricella denitrificans skB26, and proteomic insights into cold adaptation.</title>
        <authorList>
            <person name="Watanabe T."/>
            <person name="Kojima H."/>
            <person name="Fukui M."/>
        </authorList>
    </citation>
    <scope>NUCLEOTIDE SEQUENCE [LARGE SCALE GENOMIC DNA]</scope>
    <source>
        <strain evidence="12">skB26</strain>
    </source>
</reference>
<keyword evidence="12" id="KW-1185">Reference proteome</keyword>
<keyword evidence="4 8" id="KW-0554">One-carbon metabolism</keyword>
<dbReference type="InterPro" id="IPR024072">
    <property type="entry name" value="DHFR-like_dom_sf"/>
</dbReference>
<dbReference type="UniPathway" id="UPA00077">
    <property type="reaction ID" value="UER00158"/>
</dbReference>
<evidence type="ECO:0000256" key="3">
    <source>
        <dbReference type="ARBA" id="ARBA00012856"/>
    </source>
</evidence>
<organism evidence="11 12">
    <name type="scientific">Sulfuricella denitrificans (strain DSM 22764 / NBRC 105220 / skB26)</name>
    <dbReference type="NCBI Taxonomy" id="1163617"/>
    <lineage>
        <taxon>Bacteria</taxon>
        <taxon>Pseudomonadati</taxon>
        <taxon>Pseudomonadota</taxon>
        <taxon>Betaproteobacteria</taxon>
        <taxon>Nitrosomonadales</taxon>
        <taxon>Sulfuricellaceae</taxon>
        <taxon>Sulfuricella</taxon>
    </lineage>
</organism>
<dbReference type="EC" id="1.5.1.3" evidence="3 8"/>
<dbReference type="RefSeq" id="WP_009204869.1">
    <property type="nucleotide sequence ID" value="NC_022357.1"/>
</dbReference>
<dbReference type="GO" id="GO:0004146">
    <property type="term" value="F:dihydrofolate reductase activity"/>
    <property type="evidence" value="ECO:0007669"/>
    <property type="project" value="UniProtKB-EC"/>
</dbReference>
<dbReference type="PANTHER" id="PTHR48069">
    <property type="entry name" value="DIHYDROFOLATE REDUCTASE"/>
    <property type="match status" value="1"/>
</dbReference>
<evidence type="ECO:0000313" key="12">
    <source>
        <dbReference type="Proteomes" id="UP000015559"/>
    </source>
</evidence>
<accession>S6B537</accession>
<comment type="catalytic activity">
    <reaction evidence="8">
        <text>(6S)-5,6,7,8-tetrahydrofolate + NADP(+) = 7,8-dihydrofolate + NADPH + H(+)</text>
        <dbReference type="Rhea" id="RHEA:15009"/>
        <dbReference type="ChEBI" id="CHEBI:15378"/>
        <dbReference type="ChEBI" id="CHEBI:57451"/>
        <dbReference type="ChEBI" id="CHEBI:57453"/>
        <dbReference type="ChEBI" id="CHEBI:57783"/>
        <dbReference type="ChEBI" id="CHEBI:58349"/>
        <dbReference type="EC" id="1.5.1.3"/>
    </reaction>
</comment>
<keyword evidence="6 8" id="KW-0560">Oxidoreductase</keyword>
<dbReference type="SUPFAM" id="SSF53597">
    <property type="entry name" value="Dihydrofolate reductase-like"/>
    <property type="match status" value="1"/>
</dbReference>
<sequence length="163" mass="18305">MGHPRISIIAAMARNRVIGIANTLPWRLPEDLKHFKALTLGHHILMGRKTYESLGRPLPGRTSVVITRSQDLQVPGCLVANSIAEAVAACNNDDEIFFIGGENLYRQALDVADRIYLTEIKADFSGDAWFPEFDTNLWREAERKACKSESGLECDFLIYDKKP</sequence>
<dbReference type="PIRSF" id="PIRSF000194">
    <property type="entry name" value="DHFR"/>
    <property type="match status" value="1"/>
</dbReference>
<evidence type="ECO:0000256" key="6">
    <source>
        <dbReference type="ARBA" id="ARBA00023002"/>
    </source>
</evidence>
<dbReference type="Pfam" id="PF00186">
    <property type="entry name" value="DHFR_1"/>
    <property type="match status" value="1"/>
</dbReference>
<dbReference type="STRING" id="1163617.SCD_n01866"/>
<dbReference type="PROSITE" id="PS00075">
    <property type="entry name" value="DHFR_1"/>
    <property type="match status" value="1"/>
</dbReference>
<protein>
    <recommendedName>
        <fullName evidence="3 8">Dihydrofolate reductase</fullName>
        <ecNumber evidence="3 8">1.5.1.3</ecNumber>
    </recommendedName>
</protein>
<dbReference type="PANTHER" id="PTHR48069:SF3">
    <property type="entry name" value="DIHYDROFOLATE REDUCTASE"/>
    <property type="match status" value="1"/>
</dbReference>
<dbReference type="GO" id="GO:0006730">
    <property type="term" value="P:one-carbon metabolic process"/>
    <property type="evidence" value="ECO:0007669"/>
    <property type="project" value="UniProtKB-KW"/>
</dbReference>
<dbReference type="GO" id="GO:0046654">
    <property type="term" value="P:tetrahydrofolate biosynthetic process"/>
    <property type="evidence" value="ECO:0007669"/>
    <property type="project" value="UniProtKB-UniPathway"/>
</dbReference>
<comment type="pathway">
    <text evidence="1 8">Cofactor biosynthesis; tetrahydrofolate biosynthesis; 5,6,7,8-tetrahydrofolate from 7,8-dihydrofolate: step 1/1.</text>
</comment>
<name>S6B537_SULDS</name>
<dbReference type="GO" id="GO:0046655">
    <property type="term" value="P:folic acid metabolic process"/>
    <property type="evidence" value="ECO:0007669"/>
    <property type="project" value="TreeGrafter"/>
</dbReference>
<dbReference type="KEGG" id="sdr:SCD_n01866"/>
<evidence type="ECO:0000256" key="5">
    <source>
        <dbReference type="ARBA" id="ARBA00022857"/>
    </source>
</evidence>
<feature type="domain" description="DHFR" evidence="10">
    <location>
        <begin position="5"/>
        <end position="161"/>
    </location>
</feature>
<keyword evidence="5 8" id="KW-0521">NADP</keyword>
<dbReference type="InterPro" id="IPR001796">
    <property type="entry name" value="DHFR_dom"/>
</dbReference>
<evidence type="ECO:0000256" key="8">
    <source>
        <dbReference type="PIRNR" id="PIRNR000194"/>
    </source>
</evidence>
<dbReference type="EMBL" id="AP013066">
    <property type="protein sequence ID" value="BAN35677.1"/>
    <property type="molecule type" value="Genomic_DNA"/>
</dbReference>
<dbReference type="HOGENOM" id="CLU_043966_5_1_4"/>
<dbReference type="CDD" id="cd00209">
    <property type="entry name" value="DHFR"/>
    <property type="match status" value="1"/>
</dbReference>
<proteinExistence type="inferred from homology"/>
<gene>
    <name evidence="11" type="ORF">SCD_n01866</name>
</gene>
<evidence type="ECO:0000256" key="7">
    <source>
        <dbReference type="ARBA" id="ARBA00025067"/>
    </source>
</evidence>
<dbReference type="AlphaFoldDB" id="S6B537"/>
<dbReference type="eggNOG" id="COG0262">
    <property type="taxonomic scope" value="Bacteria"/>
</dbReference>
<dbReference type="GO" id="GO:0070401">
    <property type="term" value="F:NADP+ binding"/>
    <property type="evidence" value="ECO:0007669"/>
    <property type="project" value="UniProtKB-ARBA"/>
</dbReference>
<evidence type="ECO:0000259" key="10">
    <source>
        <dbReference type="PROSITE" id="PS51330"/>
    </source>
</evidence>
<dbReference type="FunFam" id="3.40.430.10:FF:000001">
    <property type="entry name" value="Dihydrofolate reductase"/>
    <property type="match status" value="1"/>
</dbReference>
<dbReference type="Proteomes" id="UP000015559">
    <property type="component" value="Chromosome"/>
</dbReference>
<dbReference type="OrthoDB" id="9804315at2"/>
<evidence type="ECO:0000256" key="4">
    <source>
        <dbReference type="ARBA" id="ARBA00022563"/>
    </source>
</evidence>
<evidence type="ECO:0000313" key="11">
    <source>
        <dbReference type="EMBL" id="BAN35677.1"/>
    </source>
</evidence>
<evidence type="ECO:0000256" key="1">
    <source>
        <dbReference type="ARBA" id="ARBA00004903"/>
    </source>
</evidence>
<dbReference type="PROSITE" id="PS51330">
    <property type="entry name" value="DHFR_2"/>
    <property type="match status" value="1"/>
</dbReference>
<comment type="similarity">
    <text evidence="2 8 9">Belongs to the dihydrofolate reductase family.</text>
</comment>
<dbReference type="GO" id="GO:0005829">
    <property type="term" value="C:cytosol"/>
    <property type="evidence" value="ECO:0007669"/>
    <property type="project" value="TreeGrafter"/>
</dbReference>
<dbReference type="InterPro" id="IPR017925">
    <property type="entry name" value="DHFR_CS"/>
</dbReference>
<evidence type="ECO:0000256" key="9">
    <source>
        <dbReference type="RuleBase" id="RU004474"/>
    </source>
</evidence>
<comment type="function">
    <text evidence="7 8">Key enzyme in folate metabolism. Catalyzes an essential reaction for de novo glycine and purine synthesis, and for DNA precursor synthesis.</text>
</comment>
<dbReference type="GO" id="GO:0046452">
    <property type="term" value="P:dihydrofolate metabolic process"/>
    <property type="evidence" value="ECO:0007669"/>
    <property type="project" value="TreeGrafter"/>
</dbReference>
<evidence type="ECO:0000256" key="2">
    <source>
        <dbReference type="ARBA" id="ARBA00009539"/>
    </source>
</evidence>
<dbReference type="InterPro" id="IPR012259">
    <property type="entry name" value="DHFR"/>
</dbReference>
<dbReference type="PRINTS" id="PR00070">
    <property type="entry name" value="DHFR"/>
</dbReference>